<evidence type="ECO:0008006" key="9">
    <source>
        <dbReference type="Google" id="ProtNLM"/>
    </source>
</evidence>
<evidence type="ECO:0000256" key="6">
    <source>
        <dbReference type="SAM" id="Phobius"/>
    </source>
</evidence>
<protein>
    <recommendedName>
        <fullName evidence="9">Prenyltransferase</fullName>
    </recommendedName>
</protein>
<feature type="transmembrane region" description="Helical" evidence="6">
    <location>
        <begin position="89"/>
        <end position="108"/>
    </location>
</feature>
<organism evidence="7 8">
    <name type="scientific">Actinophytocola xanthii</name>
    <dbReference type="NCBI Taxonomy" id="1912961"/>
    <lineage>
        <taxon>Bacteria</taxon>
        <taxon>Bacillati</taxon>
        <taxon>Actinomycetota</taxon>
        <taxon>Actinomycetes</taxon>
        <taxon>Pseudonocardiales</taxon>
        <taxon>Pseudonocardiaceae</taxon>
    </lineage>
</organism>
<dbReference type="InterPro" id="IPR026046">
    <property type="entry name" value="UBIAD1"/>
</dbReference>
<dbReference type="InterPro" id="IPR000537">
    <property type="entry name" value="UbiA_prenyltransferase"/>
</dbReference>
<evidence type="ECO:0000256" key="2">
    <source>
        <dbReference type="ARBA" id="ARBA00022679"/>
    </source>
</evidence>
<feature type="transmembrane region" description="Helical" evidence="6">
    <location>
        <begin position="241"/>
        <end position="260"/>
    </location>
</feature>
<dbReference type="GO" id="GO:0004659">
    <property type="term" value="F:prenyltransferase activity"/>
    <property type="evidence" value="ECO:0007669"/>
    <property type="project" value="InterPro"/>
</dbReference>
<dbReference type="GO" id="GO:0016020">
    <property type="term" value="C:membrane"/>
    <property type="evidence" value="ECO:0007669"/>
    <property type="project" value="UniProtKB-SubCell"/>
</dbReference>
<evidence type="ECO:0000256" key="4">
    <source>
        <dbReference type="ARBA" id="ARBA00022989"/>
    </source>
</evidence>
<evidence type="ECO:0000256" key="1">
    <source>
        <dbReference type="ARBA" id="ARBA00004141"/>
    </source>
</evidence>
<keyword evidence="5 6" id="KW-0472">Membrane</keyword>
<evidence type="ECO:0000313" key="8">
    <source>
        <dbReference type="Proteomes" id="UP000185596"/>
    </source>
</evidence>
<accession>A0A1Q8CMB1</accession>
<keyword evidence="8" id="KW-1185">Reference proteome</keyword>
<dbReference type="EMBL" id="MSIE01000040">
    <property type="protein sequence ID" value="OLF15481.1"/>
    <property type="molecule type" value="Genomic_DNA"/>
</dbReference>
<feature type="transmembrane region" description="Helical" evidence="6">
    <location>
        <begin position="272"/>
        <end position="290"/>
    </location>
</feature>
<proteinExistence type="predicted"/>
<dbReference type="GO" id="GO:0009234">
    <property type="term" value="P:menaquinone biosynthetic process"/>
    <property type="evidence" value="ECO:0007669"/>
    <property type="project" value="TreeGrafter"/>
</dbReference>
<dbReference type="AlphaFoldDB" id="A0A1Q8CMB1"/>
<dbReference type="PANTHER" id="PTHR13929:SF0">
    <property type="entry name" value="UBIA PRENYLTRANSFERASE DOMAIN-CONTAINING PROTEIN 1"/>
    <property type="match status" value="1"/>
</dbReference>
<feature type="transmembrane region" description="Helical" evidence="6">
    <location>
        <begin position="170"/>
        <end position="187"/>
    </location>
</feature>
<feature type="transmembrane region" description="Helical" evidence="6">
    <location>
        <begin position="114"/>
        <end position="132"/>
    </location>
</feature>
<evidence type="ECO:0000256" key="5">
    <source>
        <dbReference type="ARBA" id="ARBA00023136"/>
    </source>
</evidence>
<reference evidence="7 8" key="1">
    <citation type="submission" date="2016-12" db="EMBL/GenBank/DDBJ databases">
        <title>The draft genome sequence of Actinophytocola sp. 11-183.</title>
        <authorList>
            <person name="Wang W."/>
            <person name="Yuan L."/>
        </authorList>
    </citation>
    <scope>NUCLEOTIDE SEQUENCE [LARGE SCALE GENOMIC DNA]</scope>
    <source>
        <strain evidence="7 8">11-183</strain>
    </source>
</reference>
<keyword evidence="3 6" id="KW-0812">Transmembrane</keyword>
<name>A0A1Q8CMB1_9PSEU</name>
<dbReference type="Pfam" id="PF01040">
    <property type="entry name" value="UbiA"/>
    <property type="match status" value="1"/>
</dbReference>
<comment type="caution">
    <text evidence="7">The sequence shown here is derived from an EMBL/GenBank/DDBJ whole genome shotgun (WGS) entry which is preliminary data.</text>
</comment>
<evidence type="ECO:0000313" key="7">
    <source>
        <dbReference type="EMBL" id="OLF15481.1"/>
    </source>
</evidence>
<keyword evidence="4 6" id="KW-1133">Transmembrane helix</keyword>
<dbReference type="STRING" id="1912961.BU204_21375"/>
<feature type="transmembrane region" description="Helical" evidence="6">
    <location>
        <begin position="144"/>
        <end position="164"/>
    </location>
</feature>
<gene>
    <name evidence="7" type="ORF">BU204_21375</name>
</gene>
<comment type="subcellular location">
    <subcellularLocation>
        <location evidence="1">Membrane</location>
        <topology evidence="1">Multi-pass membrane protein</topology>
    </subcellularLocation>
</comment>
<dbReference type="PIRSF" id="PIRSF005355">
    <property type="entry name" value="UBIAD1"/>
    <property type="match status" value="1"/>
</dbReference>
<feature type="transmembrane region" description="Helical" evidence="6">
    <location>
        <begin position="215"/>
        <end position="235"/>
    </location>
</feature>
<dbReference type="CDD" id="cd13962">
    <property type="entry name" value="PT_UbiA_UBIAD1"/>
    <property type="match status" value="1"/>
</dbReference>
<evidence type="ECO:0000256" key="3">
    <source>
        <dbReference type="ARBA" id="ARBA00022692"/>
    </source>
</evidence>
<dbReference type="Proteomes" id="UP000185596">
    <property type="component" value="Unassembled WGS sequence"/>
</dbReference>
<keyword evidence="2" id="KW-0808">Transferase</keyword>
<dbReference type="PANTHER" id="PTHR13929">
    <property type="entry name" value="1,4-DIHYDROXY-2-NAPHTHOATE OCTAPRENYLTRANSFERASE"/>
    <property type="match status" value="1"/>
</dbReference>
<dbReference type="GO" id="GO:0042371">
    <property type="term" value="P:vitamin K biosynthetic process"/>
    <property type="evidence" value="ECO:0007669"/>
    <property type="project" value="TreeGrafter"/>
</dbReference>
<sequence>MGTLAAWVQAAGPPLIVVIVLQAGYGLTIADQIAPLSPGRVAITLALFVLDSIGRRLINDYEDHRRGLDTPGTVRPDSSLALGLPMRQVRLVGMTCFALAWVLAAYLALTIQPWILALAALCYVAYFAYAGGPRPLGHRGLGELIDFVVTGTAVTLLVVLANVGRVDVDGVVAALGPGFLFCALMMHNNARDVPKDSAAGKITLPKIIGLTPTKVLYVAAVTGFYVVVTVVALRWGTPWTLLPLLTLPWAAHVALAVARARELGESMISWSRLYFVMIANFALFTLGGVLS</sequence>